<evidence type="ECO:0000313" key="1">
    <source>
        <dbReference type="EMBL" id="GBO09494.1"/>
    </source>
</evidence>
<organism evidence="2 3">
    <name type="scientific">Araneus ventricosus</name>
    <name type="common">Orbweaver spider</name>
    <name type="synonym">Epeira ventricosa</name>
    <dbReference type="NCBI Taxonomy" id="182803"/>
    <lineage>
        <taxon>Eukaryota</taxon>
        <taxon>Metazoa</taxon>
        <taxon>Ecdysozoa</taxon>
        <taxon>Arthropoda</taxon>
        <taxon>Chelicerata</taxon>
        <taxon>Arachnida</taxon>
        <taxon>Araneae</taxon>
        <taxon>Araneomorphae</taxon>
        <taxon>Entelegynae</taxon>
        <taxon>Araneoidea</taxon>
        <taxon>Araneidae</taxon>
        <taxon>Araneus</taxon>
    </lineage>
</organism>
<dbReference type="EMBL" id="BGPR01034912">
    <property type="protein sequence ID" value="GBO09497.1"/>
    <property type="molecule type" value="Genomic_DNA"/>
</dbReference>
<name>A0A4Y2UD72_ARAVE</name>
<evidence type="ECO:0000313" key="3">
    <source>
        <dbReference type="Proteomes" id="UP000499080"/>
    </source>
</evidence>
<comment type="caution">
    <text evidence="2">The sequence shown here is derived from an EMBL/GenBank/DDBJ whole genome shotgun (WGS) entry which is preliminary data.</text>
</comment>
<reference evidence="2 3" key="1">
    <citation type="journal article" date="2019" name="Sci. Rep.">
        <title>Orb-weaving spider Araneus ventricosus genome elucidates the spidroin gene catalogue.</title>
        <authorList>
            <person name="Kono N."/>
            <person name="Nakamura H."/>
            <person name="Ohtoshi R."/>
            <person name="Moran D.A.P."/>
            <person name="Shinohara A."/>
            <person name="Yoshida Y."/>
            <person name="Fujiwara M."/>
            <person name="Mori M."/>
            <person name="Tomita M."/>
            <person name="Arakawa K."/>
        </authorList>
    </citation>
    <scope>NUCLEOTIDE SEQUENCE [LARGE SCALE GENOMIC DNA]</scope>
</reference>
<proteinExistence type="predicted"/>
<evidence type="ECO:0000313" key="2">
    <source>
        <dbReference type="EMBL" id="GBO09497.1"/>
    </source>
</evidence>
<keyword evidence="3" id="KW-1185">Reference proteome</keyword>
<sequence length="140" mass="16249">MLPPSSRELYCILQNCCLATWIAGPLNFIIWDFTLDHSFMRCLCIRWRFSSTYLRPSSRHHIAAEHVVHPRWYAKTFSHCYAFPPPYYRGCGGLMARYRFWGRKIPGSKPDSPEDPPCMGPVARPIIRSGQTSSRWSVPK</sequence>
<accession>A0A4Y2UD72</accession>
<gene>
    <name evidence="1" type="ORF">AVEN_180881_1</name>
    <name evidence="2" type="ORF">AVEN_204780_1</name>
</gene>
<protein>
    <submittedName>
        <fullName evidence="2">Uncharacterized protein</fullName>
    </submittedName>
</protein>
<dbReference type="EMBL" id="BGPR01034911">
    <property type="protein sequence ID" value="GBO09494.1"/>
    <property type="molecule type" value="Genomic_DNA"/>
</dbReference>
<dbReference type="AlphaFoldDB" id="A0A4Y2UD72"/>
<dbReference type="Proteomes" id="UP000499080">
    <property type="component" value="Unassembled WGS sequence"/>
</dbReference>